<organism evidence="1 2">
    <name type="scientific">Helicobacter baculiformis</name>
    <dbReference type="NCBI Taxonomy" id="427351"/>
    <lineage>
        <taxon>Bacteria</taxon>
        <taxon>Pseudomonadati</taxon>
        <taxon>Campylobacterota</taxon>
        <taxon>Epsilonproteobacteria</taxon>
        <taxon>Campylobacterales</taxon>
        <taxon>Helicobacteraceae</taxon>
        <taxon>Helicobacter</taxon>
    </lineage>
</organism>
<accession>A0ABV7ZHZ8</accession>
<reference evidence="2" key="1">
    <citation type="journal article" date="2019" name="Int. J. Syst. Evol. Microbiol.">
        <title>The Global Catalogue of Microorganisms (GCM) 10K type strain sequencing project: providing services to taxonomists for standard genome sequencing and annotation.</title>
        <authorList>
            <consortium name="The Broad Institute Genomics Platform"/>
            <consortium name="The Broad Institute Genome Sequencing Center for Infectious Disease"/>
            <person name="Wu L."/>
            <person name="Ma J."/>
        </authorList>
    </citation>
    <scope>NUCLEOTIDE SEQUENCE [LARGE SCALE GENOMIC DNA]</scope>
    <source>
        <strain evidence="2">CCUG 53816</strain>
    </source>
</reference>
<keyword evidence="2" id="KW-1185">Reference proteome</keyword>
<name>A0ABV7ZHZ8_9HELI</name>
<sequence length="88" mass="9357">MISSTKELFSVNDAGCIGLKDLVQVSIVGCTNNIAGFPTPCTKLANIPPTIATDLLEIDNQKIVMAENISLVITDKNFPLILKGEPQG</sequence>
<protein>
    <submittedName>
        <fullName evidence="1">Uncharacterized protein</fullName>
    </submittedName>
</protein>
<dbReference type="EMBL" id="JBHRZO010000048">
    <property type="protein sequence ID" value="MFC3848204.1"/>
    <property type="molecule type" value="Genomic_DNA"/>
</dbReference>
<dbReference type="RefSeq" id="WP_233708928.1">
    <property type="nucleotide sequence ID" value="NZ_FZMF01000002.1"/>
</dbReference>
<evidence type="ECO:0000313" key="2">
    <source>
        <dbReference type="Proteomes" id="UP001595783"/>
    </source>
</evidence>
<dbReference type="Proteomes" id="UP001595783">
    <property type="component" value="Unassembled WGS sequence"/>
</dbReference>
<proteinExistence type="predicted"/>
<gene>
    <name evidence="1" type="ORF">ACFOPX_06675</name>
</gene>
<comment type="caution">
    <text evidence="1">The sequence shown here is derived from an EMBL/GenBank/DDBJ whole genome shotgun (WGS) entry which is preliminary data.</text>
</comment>
<evidence type="ECO:0000313" key="1">
    <source>
        <dbReference type="EMBL" id="MFC3848204.1"/>
    </source>
</evidence>